<name>A0A5C3QGF0_9AGAR</name>
<reference evidence="1 2" key="1">
    <citation type="journal article" date="2019" name="Nat. Ecol. Evol.">
        <title>Megaphylogeny resolves global patterns of mushroom evolution.</title>
        <authorList>
            <person name="Varga T."/>
            <person name="Krizsan K."/>
            <person name="Foldi C."/>
            <person name="Dima B."/>
            <person name="Sanchez-Garcia M."/>
            <person name="Sanchez-Ramirez S."/>
            <person name="Szollosi G.J."/>
            <person name="Szarkandi J.G."/>
            <person name="Papp V."/>
            <person name="Albert L."/>
            <person name="Andreopoulos W."/>
            <person name="Angelini C."/>
            <person name="Antonin V."/>
            <person name="Barry K.W."/>
            <person name="Bougher N.L."/>
            <person name="Buchanan P."/>
            <person name="Buyck B."/>
            <person name="Bense V."/>
            <person name="Catcheside P."/>
            <person name="Chovatia M."/>
            <person name="Cooper J."/>
            <person name="Damon W."/>
            <person name="Desjardin D."/>
            <person name="Finy P."/>
            <person name="Geml J."/>
            <person name="Haridas S."/>
            <person name="Hughes K."/>
            <person name="Justo A."/>
            <person name="Karasinski D."/>
            <person name="Kautmanova I."/>
            <person name="Kiss B."/>
            <person name="Kocsube S."/>
            <person name="Kotiranta H."/>
            <person name="LaButti K.M."/>
            <person name="Lechner B.E."/>
            <person name="Liimatainen K."/>
            <person name="Lipzen A."/>
            <person name="Lukacs Z."/>
            <person name="Mihaltcheva S."/>
            <person name="Morgado L.N."/>
            <person name="Niskanen T."/>
            <person name="Noordeloos M.E."/>
            <person name="Ohm R.A."/>
            <person name="Ortiz-Santana B."/>
            <person name="Ovrebo C."/>
            <person name="Racz N."/>
            <person name="Riley R."/>
            <person name="Savchenko A."/>
            <person name="Shiryaev A."/>
            <person name="Soop K."/>
            <person name="Spirin V."/>
            <person name="Szebenyi C."/>
            <person name="Tomsovsky M."/>
            <person name="Tulloss R.E."/>
            <person name="Uehling J."/>
            <person name="Grigoriev I.V."/>
            <person name="Vagvolgyi C."/>
            <person name="Papp T."/>
            <person name="Martin F.M."/>
            <person name="Miettinen O."/>
            <person name="Hibbett D.S."/>
            <person name="Nagy L.G."/>
        </authorList>
    </citation>
    <scope>NUCLEOTIDE SEQUENCE [LARGE SCALE GENOMIC DNA]</scope>
    <source>
        <strain evidence="1 2">CBS 309.79</strain>
    </source>
</reference>
<evidence type="ECO:0000313" key="2">
    <source>
        <dbReference type="Proteomes" id="UP000305067"/>
    </source>
</evidence>
<sequence length="103" mass="10948">MNFEIDGLPFETQGKVSNAATMVGWLIVSVECMNLECAMRPDDVSKPFPKCSGCGLATYWKALSSVDRFAALMSEGKAGNIEVTVAELAEIGVNVADMSPRAG</sequence>
<dbReference type="EMBL" id="ML178829">
    <property type="protein sequence ID" value="TFL00328.1"/>
    <property type="molecule type" value="Genomic_DNA"/>
</dbReference>
<accession>A0A5C3QGF0</accession>
<organism evidence="1 2">
    <name type="scientific">Pterulicium gracile</name>
    <dbReference type="NCBI Taxonomy" id="1884261"/>
    <lineage>
        <taxon>Eukaryota</taxon>
        <taxon>Fungi</taxon>
        <taxon>Dikarya</taxon>
        <taxon>Basidiomycota</taxon>
        <taxon>Agaricomycotina</taxon>
        <taxon>Agaricomycetes</taxon>
        <taxon>Agaricomycetidae</taxon>
        <taxon>Agaricales</taxon>
        <taxon>Pleurotineae</taxon>
        <taxon>Pterulaceae</taxon>
        <taxon>Pterulicium</taxon>
    </lineage>
</organism>
<protein>
    <submittedName>
        <fullName evidence="1">Uncharacterized protein</fullName>
    </submittedName>
</protein>
<dbReference type="Proteomes" id="UP000305067">
    <property type="component" value="Unassembled WGS sequence"/>
</dbReference>
<dbReference type="AlphaFoldDB" id="A0A5C3QGF0"/>
<proteinExistence type="predicted"/>
<evidence type="ECO:0000313" key="1">
    <source>
        <dbReference type="EMBL" id="TFL00328.1"/>
    </source>
</evidence>
<keyword evidence="2" id="KW-1185">Reference proteome</keyword>
<gene>
    <name evidence="1" type="ORF">BDV98DRAFT_594106</name>
</gene>